<accession>A0A7J0D5M9</accession>
<dbReference type="Proteomes" id="UP000498740">
    <property type="component" value="Unassembled WGS sequence"/>
</dbReference>
<evidence type="ECO:0000313" key="2">
    <source>
        <dbReference type="Proteomes" id="UP000498740"/>
    </source>
</evidence>
<dbReference type="AlphaFoldDB" id="A0A7J0D5M9"/>
<organism evidence="1 2">
    <name type="scientific">Streptomyces microflavus</name>
    <name type="common">Streptomyces lipmanii</name>
    <dbReference type="NCBI Taxonomy" id="1919"/>
    <lineage>
        <taxon>Bacteria</taxon>
        <taxon>Bacillati</taxon>
        <taxon>Actinomycetota</taxon>
        <taxon>Actinomycetes</taxon>
        <taxon>Kitasatosporales</taxon>
        <taxon>Streptomycetaceae</taxon>
        <taxon>Streptomyces</taxon>
    </lineage>
</organism>
<reference evidence="1 2" key="1">
    <citation type="submission" date="2020-05" db="EMBL/GenBank/DDBJ databases">
        <title>Whole genome shotgun sequence of Streptomyces microflavus NBRC 13062.</title>
        <authorList>
            <person name="Komaki H."/>
            <person name="Tamura T."/>
        </authorList>
    </citation>
    <scope>NUCLEOTIDE SEQUENCE [LARGE SCALE GENOMIC DNA]</scope>
    <source>
        <strain evidence="1 2">NBRC 13062</strain>
    </source>
</reference>
<evidence type="ECO:0000313" key="1">
    <source>
        <dbReference type="EMBL" id="GFN10016.1"/>
    </source>
</evidence>
<proteinExistence type="predicted"/>
<comment type="caution">
    <text evidence="1">The sequence shown here is derived from an EMBL/GenBank/DDBJ whole genome shotgun (WGS) entry which is preliminary data.</text>
</comment>
<dbReference type="EMBL" id="BLWD01000004">
    <property type="protein sequence ID" value="GFN10016.1"/>
    <property type="molecule type" value="Genomic_DNA"/>
</dbReference>
<gene>
    <name evidence="1" type="ORF">Smic_85720</name>
</gene>
<sequence>MSPGHLAFLTNAEQGLRELVAADTGSLQNHLGGTSGDASGADAARRAAASLGALVAVAERLAALGALRADHERTDPRVLPRSARDHAIRADAEAGRPVIAIAEDVGLSTARIYQILGRRR</sequence>
<protein>
    <submittedName>
        <fullName evidence="1">Uncharacterized protein</fullName>
    </submittedName>
</protein>
<name>A0A7J0D5M9_STRMI</name>